<dbReference type="SMART" id="SM00471">
    <property type="entry name" value="HDc"/>
    <property type="match status" value="1"/>
</dbReference>
<feature type="domain" description="HD" evidence="1">
    <location>
        <begin position="301"/>
        <end position="423"/>
    </location>
</feature>
<comment type="caution">
    <text evidence="3">The sequence shown here is derived from an EMBL/GenBank/DDBJ whole genome shotgun (WGS) entry which is preliminary data.</text>
</comment>
<organism evidence="3 4">
    <name type="scientific">Tunturiibacter gelidiferens</name>
    <dbReference type="NCBI Taxonomy" id="3069689"/>
    <lineage>
        <taxon>Bacteria</taxon>
        <taxon>Pseudomonadati</taxon>
        <taxon>Acidobacteriota</taxon>
        <taxon>Terriglobia</taxon>
        <taxon>Terriglobales</taxon>
        <taxon>Acidobacteriaceae</taxon>
        <taxon>Tunturiibacter</taxon>
    </lineage>
</organism>
<name>A0A9X0QIQ9_9BACT</name>
<dbReference type="SUPFAM" id="SSF109604">
    <property type="entry name" value="HD-domain/PDEase-like"/>
    <property type="match status" value="2"/>
</dbReference>
<dbReference type="InterPro" id="IPR037522">
    <property type="entry name" value="HD_GYP_dom"/>
</dbReference>
<evidence type="ECO:0000259" key="1">
    <source>
        <dbReference type="PROSITE" id="PS51831"/>
    </source>
</evidence>
<keyword evidence="4" id="KW-1185">Reference proteome</keyword>
<gene>
    <name evidence="3" type="ORF">HDF14_004855</name>
</gene>
<sequence>MIQTSAAFRRDTQGLDGSISLSEIISAFSYALDLTEGALHGHALRSCLLGMRIAEEAKLPSEQTGSLYFALLLKDIGCSRNARRMSQVIGGEDSVAKSVLNSEDWTRPHKPSLSTLKLLWNNVLPEAGPVARAARFVRNGVARHQNISVLSSLRNDRGAAILNKLGMDQIAADAVRSVEERWDGSGYPDSLKGEQIPLLARICSVAQHLDFTSATSGMQSAIDTLDQRSGTWFDPELVRMARSLHRRGILWNNCSPADAEQDTRQAVLDLDSGMRHQLEPNQIDRICEAFADVVDAKSHFTYSHSQGVADAAFGIAQAMGLSRDRAQLVRRAALLHDIGKLGVANAILDKKSQLSPQEWKTVYEHPRITRRILERIAPFREMAVIAGEHHEKLDGSGYPDHLKAPDLSTESRIVAVADVYAALSEDRPYRAGIELDETLSIMSKLIPTQLDESCFEALISVVAGQREAISAPTVVVAGSPLGYPFKNAGFKNTAFESAL</sequence>
<evidence type="ECO:0000259" key="2">
    <source>
        <dbReference type="PROSITE" id="PS51832"/>
    </source>
</evidence>
<dbReference type="Pfam" id="PF13487">
    <property type="entry name" value="HD_5"/>
    <property type="match status" value="2"/>
</dbReference>
<protein>
    <submittedName>
        <fullName evidence="3">HD-GYP domain-containing protein (C-di-GMP phosphodiesterase class II)</fullName>
    </submittedName>
</protein>
<dbReference type="Gene3D" id="1.10.3210.10">
    <property type="entry name" value="Hypothetical protein af1432"/>
    <property type="match status" value="3"/>
</dbReference>
<dbReference type="Proteomes" id="UP000535182">
    <property type="component" value="Unassembled WGS sequence"/>
</dbReference>
<proteinExistence type="predicted"/>
<dbReference type="RefSeq" id="WP_183981073.1">
    <property type="nucleotide sequence ID" value="NZ_JACHEB010000013.1"/>
</dbReference>
<dbReference type="PROSITE" id="PS51832">
    <property type="entry name" value="HD_GYP"/>
    <property type="match status" value="1"/>
</dbReference>
<dbReference type="InterPro" id="IPR003607">
    <property type="entry name" value="HD/PDEase_dom"/>
</dbReference>
<reference evidence="3 4" key="1">
    <citation type="submission" date="2020-08" db="EMBL/GenBank/DDBJ databases">
        <title>Genomic Encyclopedia of Type Strains, Phase IV (KMG-V): Genome sequencing to study the core and pangenomes of soil and plant-associated prokaryotes.</title>
        <authorList>
            <person name="Whitman W."/>
        </authorList>
    </citation>
    <scope>NUCLEOTIDE SEQUENCE [LARGE SCALE GENOMIC DNA]</scope>
    <source>
        <strain evidence="3 4">X5P2</strain>
    </source>
</reference>
<dbReference type="PANTHER" id="PTHR43155">
    <property type="entry name" value="CYCLIC DI-GMP PHOSPHODIESTERASE PA4108-RELATED"/>
    <property type="match status" value="1"/>
</dbReference>
<evidence type="ECO:0000313" key="4">
    <source>
        <dbReference type="Proteomes" id="UP000535182"/>
    </source>
</evidence>
<dbReference type="InterPro" id="IPR006674">
    <property type="entry name" value="HD_domain"/>
</dbReference>
<feature type="domain" description="HD-GYP" evidence="2">
    <location>
        <begin position="279"/>
        <end position="474"/>
    </location>
</feature>
<dbReference type="CDD" id="cd00077">
    <property type="entry name" value="HDc"/>
    <property type="match status" value="2"/>
</dbReference>
<evidence type="ECO:0000313" key="3">
    <source>
        <dbReference type="EMBL" id="MBB5331217.1"/>
    </source>
</evidence>
<dbReference type="AlphaFoldDB" id="A0A9X0QIQ9"/>
<dbReference type="PROSITE" id="PS51831">
    <property type="entry name" value="HD"/>
    <property type="match status" value="1"/>
</dbReference>
<dbReference type="PANTHER" id="PTHR43155:SF1">
    <property type="entry name" value="3'3'-CGAMP-SPECIFIC PHOSPHODIESTERASE 1"/>
    <property type="match status" value="1"/>
</dbReference>
<accession>A0A9X0QIQ9</accession>
<dbReference type="EMBL" id="JACHEB010000013">
    <property type="protein sequence ID" value="MBB5331217.1"/>
    <property type="molecule type" value="Genomic_DNA"/>
</dbReference>